<feature type="compositionally biased region" description="Basic and acidic residues" evidence="3">
    <location>
        <begin position="10"/>
        <end position="20"/>
    </location>
</feature>
<dbReference type="Gene3D" id="3.40.50.300">
    <property type="entry name" value="P-loop containing nucleotide triphosphate hydrolases"/>
    <property type="match status" value="1"/>
</dbReference>
<dbReference type="InterPro" id="IPR036291">
    <property type="entry name" value="NAD(P)-bd_dom_sf"/>
</dbReference>
<dbReference type="PANTHER" id="PTHR21090">
    <property type="entry name" value="AROM/DEHYDROQUINATE SYNTHASE"/>
    <property type="match status" value="1"/>
</dbReference>
<comment type="similarity">
    <text evidence="1">In the 2nd section; belongs to the type-I 3-dehydroquinase family.</text>
</comment>
<dbReference type="CDD" id="cd01065">
    <property type="entry name" value="NAD_bind_Shikimate_DH"/>
    <property type="match status" value="1"/>
</dbReference>
<dbReference type="Gene3D" id="3.20.20.70">
    <property type="entry name" value="Aldolase class I"/>
    <property type="match status" value="1"/>
</dbReference>
<dbReference type="Gene3D" id="3.40.50.10860">
    <property type="entry name" value="Leucine Dehydrogenase, chain A, domain 1"/>
    <property type="match status" value="1"/>
</dbReference>
<dbReference type="Pfam" id="PF01488">
    <property type="entry name" value="Shikimate_DH"/>
    <property type="match status" value="1"/>
</dbReference>
<feature type="domain" description="SDH C-terminal" evidence="6">
    <location>
        <begin position="807"/>
        <end position="834"/>
    </location>
</feature>
<keyword evidence="8" id="KW-1185">Reference proteome</keyword>
<feature type="compositionally biased region" description="Polar residues" evidence="3">
    <location>
        <begin position="61"/>
        <end position="72"/>
    </location>
</feature>
<dbReference type="InterPro" id="IPR046346">
    <property type="entry name" value="Aminoacid_DH-like_N_sf"/>
</dbReference>
<dbReference type="InterPro" id="IPR006151">
    <property type="entry name" value="Shikm_DH/Glu-tRNA_Rdtase"/>
</dbReference>
<feature type="domain" description="Shikimate dehydrogenase substrate binding N-terminal" evidence="5">
    <location>
        <begin position="519"/>
        <end position="594"/>
    </location>
</feature>
<evidence type="ECO:0000256" key="1">
    <source>
        <dbReference type="ARBA" id="ARBA00006477"/>
    </source>
</evidence>
<reference evidence="7 8" key="1">
    <citation type="journal article" date="2018" name="PLoS Pathog.">
        <title>Evolution of structural diversity of trichothecenes, a family of toxins produced by plant pathogenic and entomopathogenic fungi.</title>
        <authorList>
            <person name="Proctor R.H."/>
            <person name="McCormick S.P."/>
            <person name="Kim H.S."/>
            <person name="Cardoza R.E."/>
            <person name="Stanley A.M."/>
            <person name="Lindo L."/>
            <person name="Kelly A."/>
            <person name="Brown D.W."/>
            <person name="Lee T."/>
            <person name="Vaughan M.M."/>
            <person name="Alexander N.J."/>
            <person name="Busman M."/>
            <person name="Gutierrez S."/>
        </authorList>
    </citation>
    <scope>NUCLEOTIDE SEQUENCE [LARGE SCALE GENOMIC DNA]</scope>
    <source>
        <strain evidence="7 8">IBT 40837</strain>
    </source>
</reference>
<evidence type="ECO:0000256" key="2">
    <source>
        <dbReference type="ARBA" id="ARBA00009349"/>
    </source>
</evidence>
<evidence type="ECO:0000256" key="3">
    <source>
        <dbReference type="SAM" id="MobiDB-lite"/>
    </source>
</evidence>
<dbReference type="Pfam" id="PF01487">
    <property type="entry name" value="DHquinase_I"/>
    <property type="match status" value="1"/>
</dbReference>
<dbReference type="GO" id="GO:0004764">
    <property type="term" value="F:shikimate 3-dehydrogenase (NADP+) activity"/>
    <property type="evidence" value="ECO:0007669"/>
    <property type="project" value="InterPro"/>
</dbReference>
<dbReference type="STRING" id="490622.A0A395NVP0"/>
<evidence type="ECO:0000259" key="5">
    <source>
        <dbReference type="Pfam" id="PF08501"/>
    </source>
</evidence>
<dbReference type="SUPFAM" id="SSF53223">
    <property type="entry name" value="Aminoacid dehydrogenase-like, N-terminal domain"/>
    <property type="match status" value="1"/>
</dbReference>
<dbReference type="Pfam" id="PF01202">
    <property type="entry name" value="SKI"/>
    <property type="match status" value="1"/>
</dbReference>
<gene>
    <name evidence="7" type="ORF">TARUN_2042</name>
</gene>
<feature type="domain" description="Quinate/shikimate 5-dehydrogenase/glutamyl-tRNA reductase" evidence="4">
    <location>
        <begin position="651"/>
        <end position="698"/>
    </location>
</feature>
<evidence type="ECO:0000313" key="8">
    <source>
        <dbReference type="Proteomes" id="UP000266272"/>
    </source>
</evidence>
<dbReference type="InterPro" id="IPR031322">
    <property type="entry name" value="Shikimate/glucono_kinase"/>
</dbReference>
<organism evidence="7 8">
    <name type="scientific">Trichoderma arundinaceum</name>
    <dbReference type="NCBI Taxonomy" id="490622"/>
    <lineage>
        <taxon>Eukaryota</taxon>
        <taxon>Fungi</taxon>
        <taxon>Dikarya</taxon>
        <taxon>Ascomycota</taxon>
        <taxon>Pezizomycotina</taxon>
        <taxon>Sordariomycetes</taxon>
        <taxon>Hypocreomycetidae</taxon>
        <taxon>Hypocreales</taxon>
        <taxon>Hypocreaceae</taxon>
        <taxon>Trichoderma</taxon>
    </lineage>
</organism>
<dbReference type="Gene3D" id="3.40.50.720">
    <property type="entry name" value="NAD(P)-binding Rossmann-like Domain"/>
    <property type="match status" value="1"/>
</dbReference>
<proteinExistence type="inferred from homology"/>
<dbReference type="Pfam" id="PF18317">
    <property type="entry name" value="SDH_C"/>
    <property type="match status" value="1"/>
</dbReference>
<dbReference type="GO" id="GO:0009423">
    <property type="term" value="P:chorismate biosynthetic process"/>
    <property type="evidence" value="ECO:0007669"/>
    <property type="project" value="TreeGrafter"/>
</dbReference>
<sequence>MSSLQTRLKGRQDRSSKGRETPPAIVSINYREDDRAQQSRAEITCQAARSSSNVREDTKSQRPTSISDTASIVFTGPRGNGKSSLAVISGLLLRRRVVDVDADFIATHGVSKTGFKRKYGAENLRLKELETTRTLLMRYDKGCVIACGPQIAAEQLRGFMTEYRKTHAVIYVTRSVDDIENYLGVKERGKMQQWMKNIQGNYHQVSNFEFFNLPERWDEQEQQSPALKRLQYILSHRLVSQRKVHALQGTQTALARFLAVALGYNASSLSHDIFPTIYPSLPERRVYSNSMRISVTALATEKMTIGEIPAGADVVEMVLDARDPRCSAAMASGMVGRFMAEIRRFLAVPIVYDVCMANKDINDWPLYFGMLYDGLRLAPEYLTVDLDATSEDIQQLTLRRGCTTILGNQDTTVAKSDFWLSSEPLVQYNRAAQLGCGVVRLTKPCHTTGDNFSCLTFIEKVKALPDGIPVIAYNTGDKENTQIEDVLPRPTTLSIRERWGSLFDMHILHHLEFFLVGSVKNSLSPAMHNAAFQILGMPHVYNTHEAKDLEELCVLLSRPNFGGASVSLPLKKDVLTLIQRLSPSAELIGASNTILPVRGWKEDLVPSDPRCKEYRHRAGPVTMLYGDNTDWIGICACLSRSISPANSVNHETTGLVIGAGGMARAAVYCLLYLGVRNICIFNRTVSRAQAVRKHYEQVFGKFSQSKSQCSPQTTESAQSTGLRITVLESIDIPWPSNFCQPNIVICAIKAYDNHLPATRPFTMPPAWMKSPTGGVIVELAYHTPETPLMRQLREGSYPGWSVVDPVEVLFEQACAQWELFTGSRAPRKTMWEACLNQYANAMERDDYQNSKFGISIRND</sequence>
<dbReference type="InterPro" id="IPR013708">
    <property type="entry name" value="Shikimate_DH-bd_N"/>
</dbReference>
<dbReference type="GO" id="GO:0003866">
    <property type="term" value="F:3-phosphoshikimate 1-carboxyvinyltransferase activity"/>
    <property type="evidence" value="ECO:0007669"/>
    <property type="project" value="TreeGrafter"/>
</dbReference>
<dbReference type="InterPro" id="IPR041121">
    <property type="entry name" value="SDH_C"/>
</dbReference>
<protein>
    <submittedName>
        <fullName evidence="7">Quinate pathway repressor</fullName>
    </submittedName>
</protein>
<dbReference type="AlphaFoldDB" id="A0A395NVP0"/>
<feature type="region of interest" description="Disordered" evidence="3">
    <location>
        <begin position="1"/>
        <end position="73"/>
    </location>
</feature>
<dbReference type="InterPro" id="IPR027417">
    <property type="entry name" value="P-loop_NTPase"/>
</dbReference>
<dbReference type="EMBL" id="PXOA01000121">
    <property type="protein sequence ID" value="RFU80170.1"/>
    <property type="molecule type" value="Genomic_DNA"/>
</dbReference>
<evidence type="ECO:0000313" key="7">
    <source>
        <dbReference type="EMBL" id="RFU80170.1"/>
    </source>
</evidence>
<name>A0A395NVP0_TRIAR</name>
<evidence type="ECO:0000259" key="6">
    <source>
        <dbReference type="Pfam" id="PF18317"/>
    </source>
</evidence>
<dbReference type="InterPro" id="IPR001381">
    <property type="entry name" value="DHquinase_I"/>
</dbReference>
<comment type="caution">
    <text evidence="7">The sequence shown here is derived from an EMBL/GenBank/DDBJ whole genome shotgun (WGS) entry which is preliminary data.</text>
</comment>
<dbReference type="InterPro" id="IPR013785">
    <property type="entry name" value="Aldolase_TIM"/>
</dbReference>
<evidence type="ECO:0000259" key="4">
    <source>
        <dbReference type="Pfam" id="PF01488"/>
    </source>
</evidence>
<dbReference type="Proteomes" id="UP000266272">
    <property type="component" value="Unassembled WGS sequence"/>
</dbReference>
<comment type="similarity">
    <text evidence="2">In the N-terminal section; belongs to the shikimate kinase family.</text>
</comment>
<dbReference type="Pfam" id="PF08501">
    <property type="entry name" value="Shikimate_dh_N"/>
    <property type="match status" value="1"/>
</dbReference>
<accession>A0A395NVP0</accession>
<dbReference type="PANTHER" id="PTHR21090:SF27">
    <property type="entry name" value="QUINATE REPRESSOR PROTEIN"/>
    <property type="match status" value="1"/>
</dbReference>
<dbReference type="SUPFAM" id="SSF51735">
    <property type="entry name" value="NAD(P)-binding Rossmann-fold domains"/>
    <property type="match status" value="1"/>
</dbReference>
<dbReference type="GO" id="GO:0003855">
    <property type="term" value="F:3-dehydroquinate dehydratase activity"/>
    <property type="evidence" value="ECO:0007669"/>
    <property type="project" value="InterPro"/>
</dbReference>
<dbReference type="SUPFAM" id="SSF52540">
    <property type="entry name" value="P-loop containing nucleoside triphosphate hydrolases"/>
    <property type="match status" value="1"/>
</dbReference>
<dbReference type="OrthoDB" id="4415835at2759"/>